<accession>A0A7W7VJX5</accession>
<dbReference type="AlphaFoldDB" id="A0A7W7VJX5"/>
<reference evidence="1 2" key="1">
    <citation type="submission" date="2020-08" db="EMBL/GenBank/DDBJ databases">
        <title>Genomic Encyclopedia of Type Strains, Phase III (KMG-III): the genomes of soil and plant-associated and newly described type strains.</title>
        <authorList>
            <person name="Whitman W."/>
        </authorList>
    </citation>
    <scope>NUCLEOTIDE SEQUENCE [LARGE SCALE GENOMIC DNA]</scope>
    <source>
        <strain evidence="1 2">CECT 8960</strain>
    </source>
</reference>
<dbReference type="Gene3D" id="3.90.180.10">
    <property type="entry name" value="Medium-chain alcohol dehydrogenases, catalytic domain"/>
    <property type="match status" value="1"/>
</dbReference>
<dbReference type="Pfam" id="PF13602">
    <property type="entry name" value="ADH_zinc_N_2"/>
    <property type="match status" value="1"/>
</dbReference>
<organism evidence="1 2">
    <name type="scientific">Actinophytocola algeriensis</name>
    <dbReference type="NCBI Taxonomy" id="1768010"/>
    <lineage>
        <taxon>Bacteria</taxon>
        <taxon>Bacillati</taxon>
        <taxon>Actinomycetota</taxon>
        <taxon>Actinomycetes</taxon>
        <taxon>Pseudonocardiales</taxon>
        <taxon>Pseudonocardiaceae</taxon>
    </lineage>
</organism>
<name>A0A7W7VJX5_9PSEU</name>
<protein>
    <submittedName>
        <fullName evidence="1">D-arabinose 1-dehydrogenase-like Zn-dependent alcohol dehydrogenase</fullName>
    </submittedName>
</protein>
<evidence type="ECO:0000313" key="2">
    <source>
        <dbReference type="Proteomes" id="UP000520767"/>
    </source>
</evidence>
<proteinExistence type="predicted"/>
<gene>
    <name evidence="1" type="ORF">FHR82_009023</name>
</gene>
<evidence type="ECO:0000313" key="1">
    <source>
        <dbReference type="EMBL" id="MBB4912749.1"/>
    </source>
</evidence>
<dbReference type="Proteomes" id="UP000520767">
    <property type="component" value="Unassembled WGS sequence"/>
</dbReference>
<keyword evidence="2" id="KW-1185">Reference proteome</keyword>
<comment type="caution">
    <text evidence="1">The sequence shown here is derived from an EMBL/GenBank/DDBJ whole genome shotgun (WGS) entry which is preliminary data.</text>
</comment>
<sequence>MISEVLPLEEVRRAHERLDSGHGTGKTVLDLS</sequence>
<dbReference type="EMBL" id="JACHJQ010000016">
    <property type="protein sequence ID" value="MBB4912749.1"/>
    <property type="molecule type" value="Genomic_DNA"/>
</dbReference>